<dbReference type="RefSeq" id="WP_004300323.1">
    <property type="nucleotide sequence ID" value="NZ_DAWCSH010000007.1"/>
</dbReference>
<accession>A0A1Y4VBD1</accession>
<organism evidence="1 2">
    <name type="scientific">Bacteroides xylanisolvens</name>
    <dbReference type="NCBI Taxonomy" id="371601"/>
    <lineage>
        <taxon>Bacteria</taxon>
        <taxon>Pseudomonadati</taxon>
        <taxon>Bacteroidota</taxon>
        <taxon>Bacteroidia</taxon>
        <taxon>Bacteroidales</taxon>
        <taxon>Bacteroidaceae</taxon>
        <taxon>Bacteroides</taxon>
    </lineage>
</organism>
<dbReference type="AlphaFoldDB" id="A0A1Y4VBD1"/>
<dbReference type="EMBL" id="NFLW01000023">
    <property type="protein sequence ID" value="OUQ67379.1"/>
    <property type="molecule type" value="Genomic_DNA"/>
</dbReference>
<evidence type="ECO:0000313" key="2">
    <source>
        <dbReference type="Proteomes" id="UP000196036"/>
    </source>
</evidence>
<name>A0A1Y4VBD1_9BACE</name>
<comment type="caution">
    <text evidence="1">The sequence shown here is derived from an EMBL/GenBank/DDBJ whole genome shotgun (WGS) entry which is preliminary data.</text>
</comment>
<evidence type="ECO:0000313" key="1">
    <source>
        <dbReference type="EMBL" id="OUQ67379.1"/>
    </source>
</evidence>
<proteinExistence type="predicted"/>
<protein>
    <submittedName>
        <fullName evidence="1">Uncharacterized protein</fullName>
    </submittedName>
</protein>
<dbReference type="GeneID" id="29454222"/>
<dbReference type="Proteomes" id="UP000196036">
    <property type="component" value="Unassembled WGS sequence"/>
</dbReference>
<reference evidence="2" key="1">
    <citation type="submission" date="2017-04" db="EMBL/GenBank/DDBJ databases">
        <title>Function of individual gut microbiota members based on whole genome sequencing of pure cultures obtained from chicken caecum.</title>
        <authorList>
            <person name="Medvecky M."/>
            <person name="Cejkova D."/>
            <person name="Polansky O."/>
            <person name="Karasova D."/>
            <person name="Kubasova T."/>
            <person name="Cizek A."/>
            <person name="Rychlik I."/>
        </authorList>
    </citation>
    <scope>NUCLEOTIDE SEQUENCE [LARGE SCALE GENOMIC DNA]</scope>
    <source>
        <strain evidence="2">An109</strain>
    </source>
</reference>
<sequence>MALTDFFRINLPYGIVRDSKGRWSAFNREYLPLGWNEREDSPVDINSDNAFGNIPIHTEYEKVTEKKLFEIAGDEKFVERDTDGKINRIYLYNDRTNPQSSNEYWNDYFSKIKLLSRFERK</sequence>
<gene>
    <name evidence="1" type="ORF">B5E52_12285</name>
</gene>